<dbReference type="CDD" id="cd03673">
    <property type="entry name" value="NUDIX_Ap6A_hydrolase"/>
    <property type="match status" value="1"/>
</dbReference>
<dbReference type="InterPro" id="IPR020084">
    <property type="entry name" value="NUDIX_hydrolase_CS"/>
</dbReference>
<dbReference type="PROSITE" id="PS51462">
    <property type="entry name" value="NUDIX"/>
    <property type="match status" value="1"/>
</dbReference>
<dbReference type="Proteomes" id="UP000267841">
    <property type="component" value="Unassembled WGS sequence"/>
</dbReference>
<dbReference type="RefSeq" id="WP_121010957.1">
    <property type="nucleotide sequence ID" value="NZ_RCCJ01000001.1"/>
</dbReference>
<dbReference type="InterPro" id="IPR015797">
    <property type="entry name" value="NUDIX_hydrolase-like_dom_sf"/>
</dbReference>
<accession>A0A497XR62</accession>
<comment type="caution">
    <text evidence="4">The sequence shown here is derived from an EMBL/GenBank/DDBJ whole genome shotgun (WGS) entry which is preliminary data.</text>
</comment>
<dbReference type="EMBL" id="RCCJ01000001">
    <property type="protein sequence ID" value="RLJ70754.1"/>
    <property type="molecule type" value="Genomic_DNA"/>
</dbReference>
<dbReference type="PANTHER" id="PTHR21340:SF0">
    <property type="entry name" value="BIS(5'-NUCLEOSYL)-TETRAPHOSPHATASE [ASYMMETRICAL]"/>
    <property type="match status" value="1"/>
</dbReference>
<proteinExistence type="inferred from homology"/>
<evidence type="ECO:0000259" key="3">
    <source>
        <dbReference type="PROSITE" id="PS51462"/>
    </source>
</evidence>
<dbReference type="PRINTS" id="PR00502">
    <property type="entry name" value="NUDIXFAMILY"/>
</dbReference>
<evidence type="ECO:0000313" key="4">
    <source>
        <dbReference type="EMBL" id="RLJ70754.1"/>
    </source>
</evidence>
<name>A0A497XR62_9AQUI</name>
<dbReference type="InterPro" id="IPR020476">
    <property type="entry name" value="Nudix_hydrolase"/>
</dbReference>
<comment type="similarity">
    <text evidence="2">Belongs to the Nudix hydrolase family.</text>
</comment>
<keyword evidence="1 2" id="KW-0378">Hydrolase</keyword>
<dbReference type="InterPro" id="IPR051325">
    <property type="entry name" value="Nudix_hydrolase_domain"/>
</dbReference>
<evidence type="ECO:0000256" key="1">
    <source>
        <dbReference type="ARBA" id="ARBA00022801"/>
    </source>
</evidence>
<gene>
    <name evidence="4" type="ORF">BCF55_1037</name>
</gene>
<reference evidence="4 5" key="1">
    <citation type="submission" date="2018-10" db="EMBL/GenBank/DDBJ databases">
        <title>Genomic Encyclopedia of Archaeal and Bacterial Type Strains, Phase II (KMG-II): from individual species to whole genera.</title>
        <authorList>
            <person name="Goeker M."/>
        </authorList>
    </citation>
    <scope>NUCLEOTIDE SEQUENCE [LARGE SCALE GENOMIC DNA]</scope>
    <source>
        <strain evidence="4 5">DSM 16510</strain>
    </source>
</reference>
<dbReference type="GO" id="GO:0006167">
    <property type="term" value="P:AMP biosynthetic process"/>
    <property type="evidence" value="ECO:0007669"/>
    <property type="project" value="TreeGrafter"/>
</dbReference>
<dbReference type="GO" id="GO:0004081">
    <property type="term" value="F:bis(5'-nucleosyl)-tetraphosphatase (asymmetrical) activity"/>
    <property type="evidence" value="ECO:0007669"/>
    <property type="project" value="TreeGrafter"/>
</dbReference>
<dbReference type="Gene3D" id="3.90.79.10">
    <property type="entry name" value="Nucleoside Triphosphate Pyrophosphohydrolase"/>
    <property type="match status" value="1"/>
</dbReference>
<organism evidence="4 5">
    <name type="scientific">Hydrogenivirga caldilitoris</name>
    <dbReference type="NCBI Taxonomy" id="246264"/>
    <lineage>
        <taxon>Bacteria</taxon>
        <taxon>Pseudomonadati</taxon>
        <taxon>Aquificota</taxon>
        <taxon>Aquificia</taxon>
        <taxon>Aquificales</taxon>
        <taxon>Aquificaceae</taxon>
        <taxon>Hydrogenivirga</taxon>
    </lineage>
</organism>
<dbReference type="OrthoDB" id="9816289at2"/>
<protein>
    <submittedName>
        <fullName evidence="4">8-oxo-dGTP diphosphatase</fullName>
    </submittedName>
</protein>
<dbReference type="Pfam" id="PF00293">
    <property type="entry name" value="NUDIX"/>
    <property type="match status" value="1"/>
</dbReference>
<dbReference type="GO" id="GO:0006754">
    <property type="term" value="P:ATP biosynthetic process"/>
    <property type="evidence" value="ECO:0007669"/>
    <property type="project" value="TreeGrafter"/>
</dbReference>
<sequence>MKREFSAGGVLFKDGSVLLIKTPSGVWSFPKGNVEKGEKPEEAAVREVIEETGVKGKVVDYIGEISYWYQLKGEKIFKRVKYFLMEYLEGEPQPSWEVLDAKFFPVEEANKLLKYKGDKEIFKKALERLSP</sequence>
<evidence type="ECO:0000256" key="2">
    <source>
        <dbReference type="RuleBase" id="RU003476"/>
    </source>
</evidence>
<keyword evidence="5" id="KW-1185">Reference proteome</keyword>
<dbReference type="AlphaFoldDB" id="A0A497XR62"/>
<dbReference type="PANTHER" id="PTHR21340">
    <property type="entry name" value="DIADENOSINE 5,5-P1,P4-TETRAPHOSPHATE PYROPHOSPHOHYDROLASE MUTT"/>
    <property type="match status" value="1"/>
</dbReference>
<dbReference type="SUPFAM" id="SSF55811">
    <property type="entry name" value="Nudix"/>
    <property type="match status" value="1"/>
</dbReference>
<dbReference type="PROSITE" id="PS00893">
    <property type="entry name" value="NUDIX_BOX"/>
    <property type="match status" value="1"/>
</dbReference>
<feature type="domain" description="Nudix hydrolase" evidence="3">
    <location>
        <begin position="2"/>
        <end position="127"/>
    </location>
</feature>
<dbReference type="InterPro" id="IPR000086">
    <property type="entry name" value="NUDIX_hydrolase_dom"/>
</dbReference>
<evidence type="ECO:0000313" key="5">
    <source>
        <dbReference type="Proteomes" id="UP000267841"/>
    </source>
</evidence>